<feature type="region of interest" description="Disordered" evidence="1">
    <location>
        <begin position="214"/>
        <end position="239"/>
    </location>
</feature>
<proteinExistence type="predicted"/>
<feature type="domain" description="DUF2786" evidence="2">
    <location>
        <begin position="48"/>
        <end position="84"/>
    </location>
</feature>
<evidence type="ECO:0000313" key="3">
    <source>
        <dbReference type="EMBL" id="CAB4982943.1"/>
    </source>
</evidence>
<feature type="compositionally biased region" description="Polar residues" evidence="1">
    <location>
        <begin position="266"/>
        <end position="276"/>
    </location>
</feature>
<dbReference type="EMBL" id="CAFBOG010000097">
    <property type="protein sequence ID" value="CAB4982943.1"/>
    <property type="molecule type" value="Genomic_DNA"/>
</dbReference>
<dbReference type="Pfam" id="PF10979">
    <property type="entry name" value="DUF2786"/>
    <property type="match status" value="1"/>
</dbReference>
<dbReference type="InterPro" id="IPR024498">
    <property type="entry name" value="DUF2786"/>
</dbReference>
<organism evidence="3">
    <name type="scientific">freshwater metagenome</name>
    <dbReference type="NCBI Taxonomy" id="449393"/>
    <lineage>
        <taxon>unclassified sequences</taxon>
        <taxon>metagenomes</taxon>
        <taxon>ecological metagenomes</taxon>
    </lineage>
</organism>
<dbReference type="AlphaFoldDB" id="A0A6J7MX73"/>
<sequence length="303" mass="32114">MVRQKGRQRLVCRGAQPVPLAPAACKAVGVNESQNSHGSTIPGEDRRLATIRGLLAKAEATEFPEEAELFFNKASELISRWAIDEAMLWQGAERSGREQPDELQLVVFSPYLTQKAVLIGAVASAHGCRTVRLVSGMQKGAEVVSVVGFPTDLRWVDTLVTSLLVQLTAAMLSLCPKGATPAATASWRRSFIIGYAEEVSARLEQDRAAAAAAKTSSTAADSERASAGAAGQHAPAEQPSVAMVLASRAEEVQDDFRRRHPRVRSSWASSGRSATGRQAGKRAGKEASLTRGGIGGRRGIGTG</sequence>
<name>A0A6J7MX73_9ZZZZ</name>
<evidence type="ECO:0000256" key="1">
    <source>
        <dbReference type="SAM" id="MobiDB-lite"/>
    </source>
</evidence>
<feature type="region of interest" description="Disordered" evidence="1">
    <location>
        <begin position="251"/>
        <end position="303"/>
    </location>
</feature>
<feature type="compositionally biased region" description="Gly residues" evidence="1">
    <location>
        <begin position="292"/>
        <end position="303"/>
    </location>
</feature>
<gene>
    <name evidence="3" type="ORF">UFOPK3914_01123</name>
</gene>
<reference evidence="3" key="1">
    <citation type="submission" date="2020-05" db="EMBL/GenBank/DDBJ databases">
        <authorList>
            <person name="Chiriac C."/>
            <person name="Salcher M."/>
            <person name="Ghai R."/>
            <person name="Kavagutti S V."/>
        </authorList>
    </citation>
    <scope>NUCLEOTIDE SEQUENCE</scope>
</reference>
<protein>
    <submittedName>
        <fullName evidence="3">Unannotated protein</fullName>
    </submittedName>
</protein>
<accession>A0A6J7MX73</accession>
<evidence type="ECO:0000259" key="2">
    <source>
        <dbReference type="Pfam" id="PF10979"/>
    </source>
</evidence>